<evidence type="ECO:0000313" key="1">
    <source>
        <dbReference type="EMBL" id="CDR26804.1"/>
    </source>
</evidence>
<dbReference type="NCBIfam" id="TIGR02254">
    <property type="entry name" value="YjjG_YfnB"/>
    <property type="match status" value="1"/>
</dbReference>
<dbReference type="PANTHER" id="PTHR47478:SF1">
    <property type="entry name" value="PYRIMIDINE 5'-NUCLEOTIDASE YJJG"/>
    <property type="match status" value="1"/>
</dbReference>
<dbReference type="SFLD" id="SFLDS00003">
    <property type="entry name" value="Haloacid_Dehalogenase"/>
    <property type="match status" value="1"/>
</dbReference>
<dbReference type="Proteomes" id="UP000044616">
    <property type="component" value="Unassembled WGS sequence"/>
</dbReference>
<evidence type="ECO:0000313" key="2">
    <source>
        <dbReference type="Proteomes" id="UP000044616"/>
    </source>
</evidence>
<dbReference type="InterPro" id="IPR036412">
    <property type="entry name" value="HAD-like_sf"/>
</dbReference>
<sequence>MGYKNILIDFDDTIVDFYDAEEWAFYYMANLFNHKATKDDFLTFKKINHQHWEAFQQNKLTKSEVLSERFVNYFKHHQMEIDGHRADVLFRKGLAEAKIKYFDQTLETIIELSEKHNLYIVTNGVTETQKRRLNQTPLHKYFKNIYISEETGHQKPSPEFFNYVFNDIGETERKDSIIVGDSLTSDILGGINAGIATCWFNFRGFEPNFEIIPDYEINSWTQLKGIVDKEN</sequence>
<gene>
    <name evidence="1" type="primary">yfnB</name>
    <name evidence="1" type="ORF">ERS140147_00211</name>
</gene>
<dbReference type="Gene3D" id="1.10.150.240">
    <property type="entry name" value="Putative phosphatase, domain 2"/>
    <property type="match status" value="1"/>
</dbReference>
<dbReference type="InterPro" id="IPR006439">
    <property type="entry name" value="HAD-SF_hydro_IA"/>
</dbReference>
<dbReference type="InterPro" id="IPR011951">
    <property type="entry name" value="HAD-SF_hydro_IA_YjjG/PynA"/>
</dbReference>
<proteinExistence type="predicted"/>
<dbReference type="RefSeq" id="WP_047529036.1">
    <property type="nucleotide sequence ID" value="NZ_CCEH01000001.1"/>
</dbReference>
<dbReference type="NCBIfam" id="TIGR01549">
    <property type="entry name" value="HAD-SF-IA-v1"/>
    <property type="match status" value="1"/>
</dbReference>
<dbReference type="InterPro" id="IPR023198">
    <property type="entry name" value="PGP-like_dom2"/>
</dbReference>
<dbReference type="GO" id="GO:0008253">
    <property type="term" value="F:5'-nucleotidase activity"/>
    <property type="evidence" value="ECO:0007669"/>
    <property type="project" value="InterPro"/>
</dbReference>
<dbReference type="EC" id="3.-.-.-" evidence="1"/>
<dbReference type="PANTHER" id="PTHR47478">
    <property type="match status" value="1"/>
</dbReference>
<accession>A0A077UEA5</accession>
<dbReference type="EMBL" id="CCEH01000001">
    <property type="protein sequence ID" value="CDR26804.1"/>
    <property type="molecule type" value="Genomic_DNA"/>
</dbReference>
<dbReference type="SFLD" id="SFLDG01129">
    <property type="entry name" value="C1.5:_HAD__Beta-PGM__Phosphata"/>
    <property type="match status" value="1"/>
</dbReference>
<dbReference type="InterPro" id="IPR041492">
    <property type="entry name" value="HAD_2"/>
</dbReference>
<dbReference type="Pfam" id="PF13419">
    <property type="entry name" value="HAD_2"/>
    <property type="match status" value="1"/>
</dbReference>
<keyword evidence="1" id="KW-0378">Hydrolase</keyword>
<organism evidence="1 2">
    <name type="scientific">Staphylococcus schweitzeri</name>
    <dbReference type="NCBI Taxonomy" id="1654388"/>
    <lineage>
        <taxon>Bacteria</taxon>
        <taxon>Bacillati</taxon>
        <taxon>Bacillota</taxon>
        <taxon>Bacilli</taxon>
        <taxon>Bacillales</taxon>
        <taxon>Staphylococcaceae</taxon>
        <taxon>Staphylococcus</taxon>
    </lineage>
</organism>
<dbReference type="SUPFAM" id="SSF56784">
    <property type="entry name" value="HAD-like"/>
    <property type="match status" value="1"/>
</dbReference>
<dbReference type="Gene3D" id="3.40.50.1000">
    <property type="entry name" value="HAD superfamily/HAD-like"/>
    <property type="match status" value="1"/>
</dbReference>
<name>A0A077UEA5_9STAP</name>
<dbReference type="CDD" id="cd04305">
    <property type="entry name" value="HAD_Neu5Ac-Pase_like"/>
    <property type="match status" value="1"/>
</dbReference>
<protein>
    <submittedName>
        <fullName evidence="1">Putative haloacid dehalogenase-like hydrolase</fullName>
        <ecNumber evidence="1">3.-.-.-</ecNumber>
    </submittedName>
</protein>
<reference evidence="1 2" key="1">
    <citation type="submission" date="2014-05" db="EMBL/GenBank/DDBJ databases">
        <authorList>
            <person name="Aslett A.Martin."/>
            <person name="De Silva Nishadi"/>
        </authorList>
    </citation>
    <scope>NUCLEOTIDE SEQUENCE [LARGE SCALE GENOMIC DNA]</scope>
</reference>
<dbReference type="InterPro" id="IPR023214">
    <property type="entry name" value="HAD_sf"/>
</dbReference>
<dbReference type="InterPro" id="IPR052550">
    <property type="entry name" value="Pyrimidine_5'-ntase_YjjG"/>
</dbReference>
<dbReference type="AlphaFoldDB" id="A0A077UEA5"/>